<reference evidence="1" key="1">
    <citation type="submission" date="2021-05" db="EMBL/GenBank/DDBJ databases">
        <authorList>
            <person name="Scholz U."/>
            <person name="Mascher M."/>
            <person name="Fiebig A."/>
        </authorList>
    </citation>
    <scope>NUCLEOTIDE SEQUENCE [LARGE SCALE GENOMIC DNA]</scope>
</reference>
<dbReference type="Proteomes" id="UP001732700">
    <property type="component" value="Chromosome 4D"/>
</dbReference>
<protein>
    <submittedName>
        <fullName evidence="1">Uncharacterized protein</fullName>
    </submittedName>
</protein>
<proteinExistence type="predicted"/>
<name>A0ACD5X796_AVESA</name>
<evidence type="ECO:0000313" key="1">
    <source>
        <dbReference type="EnsemblPlants" id="AVESA.00010b.r2.4DG0729590.1.CDS.1"/>
    </source>
</evidence>
<dbReference type="EnsemblPlants" id="AVESA.00010b.r2.4DG0729590.1">
    <property type="protein sequence ID" value="AVESA.00010b.r2.4DG0729590.1.CDS.1"/>
    <property type="gene ID" value="AVESA.00010b.r2.4DG0729590"/>
</dbReference>
<reference evidence="1" key="2">
    <citation type="submission" date="2025-09" db="UniProtKB">
        <authorList>
            <consortium name="EnsemblPlants"/>
        </authorList>
    </citation>
    <scope>IDENTIFICATION</scope>
</reference>
<accession>A0ACD5X796</accession>
<sequence>MGQEEALLPAPAAVAFSWEHEILKPVSAPAMDAGCVKPQSPRKTPATVVFSWQHEQGMPTPAVKPRGVLEIAKKAQAPTRRLSVPPPPGRPASRGVSRAVRPEDDPFLAAYLACTKSTGGRGSGDGERKTRTTGAREGQTRRFAWAGMALGALSCKRDDGAVVQSMARLAKLPELDPRDARFV</sequence>
<organism evidence="1 2">
    <name type="scientific">Avena sativa</name>
    <name type="common">Oat</name>
    <dbReference type="NCBI Taxonomy" id="4498"/>
    <lineage>
        <taxon>Eukaryota</taxon>
        <taxon>Viridiplantae</taxon>
        <taxon>Streptophyta</taxon>
        <taxon>Embryophyta</taxon>
        <taxon>Tracheophyta</taxon>
        <taxon>Spermatophyta</taxon>
        <taxon>Magnoliopsida</taxon>
        <taxon>Liliopsida</taxon>
        <taxon>Poales</taxon>
        <taxon>Poaceae</taxon>
        <taxon>BOP clade</taxon>
        <taxon>Pooideae</taxon>
        <taxon>Poodae</taxon>
        <taxon>Poeae</taxon>
        <taxon>Poeae Chloroplast Group 1 (Aveneae type)</taxon>
        <taxon>Aveninae</taxon>
        <taxon>Avena</taxon>
    </lineage>
</organism>
<evidence type="ECO:0000313" key="2">
    <source>
        <dbReference type="Proteomes" id="UP001732700"/>
    </source>
</evidence>
<keyword evidence="2" id="KW-1185">Reference proteome</keyword>